<dbReference type="AlphaFoldDB" id="A0A233S1J5"/>
<evidence type="ECO:0000313" key="3">
    <source>
        <dbReference type="Proteomes" id="UP000215483"/>
    </source>
</evidence>
<proteinExistence type="predicted"/>
<keyword evidence="3" id="KW-1185">Reference proteome</keyword>
<dbReference type="Proteomes" id="UP000215483">
    <property type="component" value="Unassembled WGS sequence"/>
</dbReference>
<accession>A0A233S1J5</accession>
<name>A0A233S1J5_STRDA</name>
<evidence type="ECO:0000256" key="1">
    <source>
        <dbReference type="SAM" id="MobiDB-lite"/>
    </source>
</evidence>
<dbReference type="EMBL" id="MCGQ01000044">
    <property type="protein sequence ID" value="OXY89532.1"/>
    <property type="molecule type" value="Genomic_DNA"/>
</dbReference>
<evidence type="ECO:0000313" key="2">
    <source>
        <dbReference type="EMBL" id="OXY89532.1"/>
    </source>
</evidence>
<sequence length="166" mass="18485">MGEDAPMRYHSPFRQPEPRPVAEGEHPLWDEALAAVNRDLAATLPEQQPLCLFAVPWEEGEPEQVYVALANGEWHGNPLSAADDLEAVAEAAQETVTERLWRAWPLCSEHDLGMHVRQVSGRPSWWCAGSAAPGDPAHIRAAVGELDTLGRPHRPNRKRRKQRPQG</sequence>
<comment type="caution">
    <text evidence="2">The sequence shown here is derived from an EMBL/GenBank/DDBJ whole genome shotgun (WGS) entry which is preliminary data.</text>
</comment>
<protein>
    <submittedName>
        <fullName evidence="2">Uncharacterized protein</fullName>
    </submittedName>
</protein>
<gene>
    <name evidence="2" type="ORF">BEK98_37900</name>
</gene>
<feature type="region of interest" description="Disordered" evidence="1">
    <location>
        <begin position="144"/>
        <end position="166"/>
    </location>
</feature>
<reference evidence="2 3" key="1">
    <citation type="submission" date="2016-07" db="EMBL/GenBank/DDBJ databases">
        <title>Draft genome of Streptomyces diastatochromogenes.</title>
        <authorList>
            <person name="Podduturi R."/>
            <person name="Lukassen M.B."/>
            <person name="Clausen N."/>
            <person name="Nielsen J.L."/>
            <person name="Jorgensen N.O."/>
        </authorList>
    </citation>
    <scope>NUCLEOTIDE SEQUENCE [LARGE SCALE GENOMIC DNA]</scope>
    <source>
        <strain evidence="2 3">DSM 40608</strain>
    </source>
</reference>
<feature type="compositionally biased region" description="Basic residues" evidence="1">
    <location>
        <begin position="151"/>
        <end position="166"/>
    </location>
</feature>
<organism evidence="2 3">
    <name type="scientific">Streptomyces diastatochromogenes</name>
    <dbReference type="NCBI Taxonomy" id="42236"/>
    <lineage>
        <taxon>Bacteria</taxon>
        <taxon>Bacillati</taxon>
        <taxon>Actinomycetota</taxon>
        <taxon>Actinomycetes</taxon>
        <taxon>Kitasatosporales</taxon>
        <taxon>Streptomycetaceae</taxon>
        <taxon>Streptomyces</taxon>
    </lineage>
</organism>
<feature type="region of interest" description="Disordered" evidence="1">
    <location>
        <begin position="1"/>
        <end position="24"/>
    </location>
</feature>